<evidence type="ECO:0000256" key="6">
    <source>
        <dbReference type="SAM" id="SignalP"/>
    </source>
</evidence>
<reference evidence="9" key="1">
    <citation type="submission" date="2025-08" db="UniProtKB">
        <authorList>
            <consortium name="RefSeq"/>
        </authorList>
    </citation>
    <scope>IDENTIFICATION</scope>
    <source>
        <strain evidence="9">Tuebingen</strain>
        <tissue evidence="9">Fibroblasts and whole tissue</tissue>
    </source>
</reference>
<protein>
    <submittedName>
        <fullName evidence="9">Interleukin-12 subunit beta isoform X1</fullName>
    </submittedName>
</protein>
<accession>A0AB32T514</accession>
<gene>
    <name evidence="9 10" type="primary">il12b2</name>
</gene>
<dbReference type="RefSeq" id="XP_068070973.1">
    <property type="nucleotide sequence ID" value="XM_068214872.2"/>
</dbReference>
<evidence type="ECO:0000313" key="9">
    <source>
        <dbReference type="RefSeq" id="XP_068070973.1"/>
    </source>
</evidence>
<sequence>MCQLTRVILLLCLSIVRLSALNFFPGKFKVGERGTDVILTCHTSEHEITWKHQDAHSISKISGSEFEKISGRTLTLMDLDEDQIGNYTCWSQQGLEDYTYLLLDKTKETTAFNLKCTAESFSCTERIKCSWRSDAFTAFRLRNSRDNGKWVSESVDGVFYLPHSTDSYSEESERLQITGEALSACCYMKTDYSFFLRDIVKPANPNISICRVKDEGSDEQITEVEVKPPSSWPQPQSFFPLTHQIQYENRDDGMLKTKEWEKDSKVTVKGLIRKLRARCRDPLLVSQWSEWTPWTNVSDRANGNNGRLDMKKGKKMRNRQKKHQRNRQKNHQRNHQKNHQNKKKHQNNQQKHLNWAKM</sequence>
<evidence type="ECO:0000256" key="4">
    <source>
        <dbReference type="ARBA" id="ARBA00023319"/>
    </source>
</evidence>
<keyword evidence="2" id="KW-1015">Disulfide bond</keyword>
<evidence type="ECO:0000256" key="2">
    <source>
        <dbReference type="ARBA" id="ARBA00023157"/>
    </source>
</evidence>
<feature type="signal peptide" evidence="6">
    <location>
        <begin position="1"/>
        <end position="20"/>
    </location>
</feature>
<name>A0AB32T514_DANRE</name>
<evidence type="ECO:0000256" key="3">
    <source>
        <dbReference type="ARBA" id="ARBA00023180"/>
    </source>
</evidence>
<evidence type="ECO:0000313" key="8">
    <source>
        <dbReference type="Proteomes" id="UP000000437"/>
    </source>
</evidence>
<evidence type="ECO:0000259" key="7">
    <source>
        <dbReference type="SMART" id="SM00408"/>
    </source>
</evidence>
<dbReference type="PANTHER" id="PTHR48485">
    <property type="entry name" value="INTERLEUKIN-12 SUBUNIT BETA-RELATED"/>
    <property type="match status" value="1"/>
</dbReference>
<feature type="domain" description="Immunoglobulin subtype 2" evidence="7">
    <location>
        <begin position="32"/>
        <end position="96"/>
    </location>
</feature>
<keyword evidence="3" id="KW-0325">Glycoprotein</keyword>
<dbReference type="SUPFAM" id="SSF48726">
    <property type="entry name" value="Immunoglobulin"/>
    <property type="match status" value="1"/>
</dbReference>
<dbReference type="InterPro" id="IPR036116">
    <property type="entry name" value="FN3_sf"/>
</dbReference>
<keyword evidence="4" id="KW-0393">Immunoglobulin domain</keyword>
<dbReference type="Pfam" id="PF16681">
    <property type="entry name" value="Ig_5"/>
    <property type="match status" value="1"/>
</dbReference>
<feature type="region of interest" description="Disordered" evidence="5">
    <location>
        <begin position="295"/>
        <end position="358"/>
    </location>
</feature>
<dbReference type="PANTHER" id="PTHR48485:SF3">
    <property type="entry name" value="INTERLEUKIN-12 SUBUNIT BETA"/>
    <property type="match status" value="1"/>
</dbReference>
<organism evidence="8 9">
    <name type="scientific">Danio rerio</name>
    <name type="common">Zebrafish</name>
    <name type="synonym">Brachydanio rerio</name>
    <dbReference type="NCBI Taxonomy" id="7955"/>
    <lineage>
        <taxon>Eukaryota</taxon>
        <taxon>Metazoa</taxon>
        <taxon>Chordata</taxon>
        <taxon>Craniata</taxon>
        <taxon>Vertebrata</taxon>
        <taxon>Euteleostomi</taxon>
        <taxon>Actinopterygii</taxon>
        <taxon>Neopterygii</taxon>
        <taxon>Teleostei</taxon>
        <taxon>Ostariophysi</taxon>
        <taxon>Cypriniformes</taxon>
        <taxon>Danionidae</taxon>
        <taxon>Danioninae</taxon>
        <taxon>Danio</taxon>
    </lineage>
</organism>
<dbReference type="GeneID" id="100001799"/>
<dbReference type="ZFIN" id="ZDB-GENE-110411-159">
    <property type="gene designation" value="il12b2"/>
</dbReference>
<dbReference type="AlphaFoldDB" id="A0AB32T514"/>
<dbReference type="SMART" id="SM00408">
    <property type="entry name" value="IGc2"/>
    <property type="match status" value="1"/>
</dbReference>
<dbReference type="AGR" id="ZFIN:ZDB-GENE-110411-159"/>
<feature type="compositionally biased region" description="Polar residues" evidence="5">
    <location>
        <begin position="295"/>
        <end position="305"/>
    </location>
</feature>
<dbReference type="Gene3D" id="2.60.40.10">
    <property type="entry name" value="Immunoglobulins"/>
    <property type="match status" value="2"/>
</dbReference>
<evidence type="ECO:0000313" key="10">
    <source>
        <dbReference type="ZFIN" id="ZDB-GENE-110411-159"/>
    </source>
</evidence>
<dbReference type="SUPFAM" id="SSF49265">
    <property type="entry name" value="Fibronectin type III"/>
    <property type="match status" value="1"/>
</dbReference>
<dbReference type="CTD" id="100001799"/>
<dbReference type="InterPro" id="IPR036179">
    <property type="entry name" value="Ig-like_dom_sf"/>
</dbReference>
<evidence type="ECO:0000256" key="5">
    <source>
        <dbReference type="SAM" id="MobiDB-lite"/>
    </source>
</evidence>
<dbReference type="CDD" id="cd00096">
    <property type="entry name" value="Ig"/>
    <property type="match status" value="1"/>
</dbReference>
<proteinExistence type="predicted"/>
<feature type="compositionally biased region" description="Basic residues" evidence="5">
    <location>
        <begin position="312"/>
        <end position="346"/>
    </location>
</feature>
<keyword evidence="8" id="KW-1185">Reference proteome</keyword>
<dbReference type="InterPro" id="IPR013783">
    <property type="entry name" value="Ig-like_fold"/>
</dbReference>
<dbReference type="InterPro" id="IPR003598">
    <property type="entry name" value="Ig_sub2"/>
</dbReference>
<evidence type="ECO:0000256" key="1">
    <source>
        <dbReference type="ARBA" id="ARBA00022729"/>
    </source>
</evidence>
<keyword evidence="1 6" id="KW-0732">Signal</keyword>
<feature type="chain" id="PRO_5044206845" evidence="6">
    <location>
        <begin position="21"/>
        <end position="358"/>
    </location>
</feature>
<dbReference type="Proteomes" id="UP000000437">
    <property type="component" value="Chromosome 18"/>
</dbReference>
<dbReference type="InterPro" id="IPR050676">
    <property type="entry name" value="IL-12"/>
</dbReference>